<dbReference type="InterPro" id="IPR022496">
    <property type="entry name" value="T6A_TsaB"/>
</dbReference>
<protein>
    <submittedName>
        <fullName evidence="3">tRNA threonylcarbamoyl adenosine modification protein YeaZ</fullName>
    </submittedName>
</protein>
<dbReference type="InterPro" id="IPR043129">
    <property type="entry name" value="ATPase_NBD"/>
</dbReference>
<evidence type="ECO:0000259" key="2">
    <source>
        <dbReference type="Pfam" id="PF00814"/>
    </source>
</evidence>
<dbReference type="Gene3D" id="3.30.420.40">
    <property type="match status" value="1"/>
</dbReference>
<dbReference type="OrthoDB" id="9809995at2"/>
<dbReference type="Pfam" id="PF00814">
    <property type="entry name" value="TsaD"/>
    <property type="match status" value="1"/>
</dbReference>
<dbReference type="Proteomes" id="UP000199180">
    <property type="component" value="Unassembled WGS sequence"/>
</dbReference>
<dbReference type="NCBIfam" id="TIGR03725">
    <property type="entry name" value="T6A_YeaZ"/>
    <property type="match status" value="1"/>
</dbReference>
<dbReference type="STRING" id="364199.SAMN04489858_10733"/>
<evidence type="ECO:0000256" key="1">
    <source>
        <dbReference type="SAM" id="MobiDB-lite"/>
    </source>
</evidence>
<dbReference type="EMBL" id="FOHO01000007">
    <property type="protein sequence ID" value="SET61151.1"/>
    <property type="molecule type" value="Genomic_DNA"/>
</dbReference>
<dbReference type="PANTHER" id="PTHR11735">
    <property type="entry name" value="TRNA N6-ADENOSINE THREONYLCARBAMOYLTRANSFERASE"/>
    <property type="match status" value="1"/>
</dbReference>
<name>A0A1I0FRN5_9RHOB</name>
<feature type="domain" description="Gcp-like" evidence="2">
    <location>
        <begin position="36"/>
        <end position="124"/>
    </location>
</feature>
<reference evidence="3 4" key="1">
    <citation type="submission" date="2016-10" db="EMBL/GenBank/DDBJ databases">
        <authorList>
            <person name="de Groot N.N."/>
        </authorList>
    </citation>
    <scope>NUCLEOTIDE SEQUENCE [LARGE SCALE GENOMIC DNA]</scope>
    <source>
        <strain evidence="3 4">DSM 17862</strain>
    </source>
</reference>
<organism evidence="3 4">
    <name type="scientific">Paracoccus homiensis</name>
    <dbReference type="NCBI Taxonomy" id="364199"/>
    <lineage>
        <taxon>Bacteria</taxon>
        <taxon>Pseudomonadati</taxon>
        <taxon>Pseudomonadota</taxon>
        <taxon>Alphaproteobacteria</taxon>
        <taxon>Rhodobacterales</taxon>
        <taxon>Paracoccaceae</taxon>
        <taxon>Paracoccus</taxon>
    </lineage>
</organism>
<accession>A0A1I0FRN5</accession>
<proteinExistence type="predicted"/>
<keyword evidence="4" id="KW-1185">Reference proteome</keyword>
<dbReference type="GO" id="GO:0002949">
    <property type="term" value="P:tRNA threonylcarbamoyladenosine modification"/>
    <property type="evidence" value="ECO:0007669"/>
    <property type="project" value="InterPro"/>
</dbReference>
<sequence>MPDRVALGFDTSAAHCAAALLCGGQVLAERLEHMTKGQAERLFPMLEQMLAEAGLAWADLDVIGVGTGPGNFTGIRVAVAAARGLSLSLGCPAIGISVTEATACDLPRPCRVVIEGRRDQVIWEDFDAEDCPERASRPQQAVTGQLPPGPAPAAPAVPLATGIARLALSRMDRPQPRPAPIYLRPADAAPSSMPAPVILP</sequence>
<evidence type="ECO:0000313" key="4">
    <source>
        <dbReference type="Proteomes" id="UP000199180"/>
    </source>
</evidence>
<dbReference type="InterPro" id="IPR000905">
    <property type="entry name" value="Gcp-like_dom"/>
</dbReference>
<dbReference type="PANTHER" id="PTHR11735:SF11">
    <property type="entry name" value="TRNA THREONYLCARBAMOYLADENOSINE BIOSYNTHESIS PROTEIN TSAB"/>
    <property type="match status" value="1"/>
</dbReference>
<dbReference type="GO" id="GO:0005829">
    <property type="term" value="C:cytosol"/>
    <property type="evidence" value="ECO:0007669"/>
    <property type="project" value="TreeGrafter"/>
</dbReference>
<evidence type="ECO:0000313" key="3">
    <source>
        <dbReference type="EMBL" id="SET61151.1"/>
    </source>
</evidence>
<feature type="region of interest" description="Disordered" evidence="1">
    <location>
        <begin position="172"/>
        <end position="200"/>
    </location>
</feature>
<feature type="region of interest" description="Disordered" evidence="1">
    <location>
        <begin position="130"/>
        <end position="154"/>
    </location>
</feature>
<feature type="compositionally biased region" description="Low complexity" evidence="1">
    <location>
        <begin position="185"/>
        <end position="200"/>
    </location>
</feature>
<dbReference type="AlphaFoldDB" id="A0A1I0FRN5"/>
<dbReference type="SUPFAM" id="SSF53067">
    <property type="entry name" value="Actin-like ATPase domain"/>
    <property type="match status" value="1"/>
</dbReference>
<gene>
    <name evidence="3" type="ORF">SAMN04489858_10733</name>
</gene>